<proteinExistence type="predicted"/>
<dbReference type="InterPro" id="IPR003772">
    <property type="entry name" value="YceD"/>
</dbReference>
<dbReference type="KEGG" id="bsed:DN745_06990"/>
<dbReference type="AlphaFoldDB" id="A0A2Z4FK88"/>
<dbReference type="Proteomes" id="UP000249799">
    <property type="component" value="Chromosome"/>
</dbReference>
<name>A0A2Z4FK88_9DELT</name>
<reference evidence="1 2" key="1">
    <citation type="submission" date="2018-06" db="EMBL/GenBank/DDBJ databases">
        <title>Lujinxingia sediminis gen. nov. sp. nov., a new facultative anaerobic member of the class Deltaproteobacteria, and proposal of Lujinxingaceae fam. nov.</title>
        <authorList>
            <person name="Guo L.-Y."/>
            <person name="Li C.-M."/>
            <person name="Wang S."/>
            <person name="Du Z.-J."/>
        </authorList>
    </citation>
    <scope>NUCLEOTIDE SEQUENCE [LARGE SCALE GENOMIC DNA]</scope>
    <source>
        <strain evidence="1 2">FA350</strain>
    </source>
</reference>
<evidence type="ECO:0000313" key="2">
    <source>
        <dbReference type="Proteomes" id="UP000249799"/>
    </source>
</evidence>
<dbReference type="EMBL" id="CP030032">
    <property type="protein sequence ID" value="AWV89094.1"/>
    <property type="molecule type" value="Genomic_DNA"/>
</dbReference>
<sequence length="202" mass="22883">MAAFQIELKHLERNPVEKDFRPSAEALKALFDDISDDFRLTNFDGFQAKVRAQMSDSTVHINGEAKAQFEYKCGRCLDAQRFDIDTEIDFVLMSEAVWSSSYAGHEEIELSEADLDVNFYTGDSVDIGELIREAILLQLPAFPRCPSDISDKCDARYNERIGTEALEVLEQNSLDLRMSAFRQLEIAEDGKLRKKGNGKKSD</sequence>
<dbReference type="Pfam" id="PF02620">
    <property type="entry name" value="YceD"/>
    <property type="match status" value="1"/>
</dbReference>
<evidence type="ECO:0000313" key="1">
    <source>
        <dbReference type="EMBL" id="AWV89094.1"/>
    </source>
</evidence>
<protein>
    <submittedName>
        <fullName evidence="1">Uncharacterized protein</fullName>
    </submittedName>
</protein>
<accession>A0A2Z4FK88</accession>
<dbReference type="OrthoDB" id="9790372at2"/>
<gene>
    <name evidence="1" type="ORF">DN745_06990</name>
</gene>
<organism evidence="1 2">
    <name type="scientific">Bradymonas sediminis</name>
    <dbReference type="NCBI Taxonomy" id="1548548"/>
    <lineage>
        <taxon>Bacteria</taxon>
        <taxon>Deltaproteobacteria</taxon>
        <taxon>Bradymonadales</taxon>
        <taxon>Bradymonadaceae</taxon>
        <taxon>Bradymonas</taxon>
    </lineage>
</organism>
<dbReference type="RefSeq" id="WP_111333320.1">
    <property type="nucleotide sequence ID" value="NZ_CP030032.1"/>
</dbReference>
<keyword evidence="2" id="KW-1185">Reference proteome</keyword>